<protein>
    <recommendedName>
        <fullName evidence="3">Sulfotransferase domain-containing protein</fullName>
    </recommendedName>
</protein>
<comment type="caution">
    <text evidence="1">The sequence shown here is derived from an EMBL/GenBank/DDBJ whole genome shotgun (WGS) entry which is preliminary data.</text>
</comment>
<sequence>MASSVIIHIGNPKSYSTTIQNSASLCERNNGIVYTGFRPNEDLTSWYQSALESKLLNVGLRYQNRFHFNEMFQQYQDYVGSQLVLAEQQQLEYFVSSENIAMKGLTNELDSYEKLRRLNSLFPERKKCVLIFRNIKRAVYSMYKEYVNHGYSFNFQCFLNEVYKYREFNFLDALLPNLMLKQIAETQSDKTTIEFVFTNNVPNYNLLKNSFSFLELYGEAHRKNTSESMQVCEVISKLNAKNSIGLSMLGMSETHRLFWHELDKDDDFYWLKRRIIKQNIKVGIQSVCNSNNKNHFDQHFYNSALYEYLKANKQAMLHNLEKVDQVLVTRGDIEDVWQGI</sequence>
<dbReference type="RefSeq" id="WP_315946494.1">
    <property type="nucleotide sequence ID" value="NZ_JAWCUA010000007.1"/>
</dbReference>
<reference evidence="1 2" key="1">
    <citation type="submission" date="2023-10" db="EMBL/GenBank/DDBJ databases">
        <title>Psychrosphaera aquimaarina strain SW33 isolated from seawater.</title>
        <authorList>
            <person name="Bayburt H."/>
            <person name="Kim J.M."/>
            <person name="Choi B.J."/>
            <person name="Jeon C.O."/>
        </authorList>
    </citation>
    <scope>NUCLEOTIDE SEQUENCE [LARGE SCALE GENOMIC DNA]</scope>
    <source>
        <strain evidence="1 2">KCTC 52743</strain>
    </source>
</reference>
<dbReference type="Proteomes" id="UP001257914">
    <property type="component" value="Unassembled WGS sequence"/>
</dbReference>
<dbReference type="EMBL" id="JAWCUA010000007">
    <property type="protein sequence ID" value="MDU0112804.1"/>
    <property type="molecule type" value="Genomic_DNA"/>
</dbReference>
<evidence type="ECO:0008006" key="3">
    <source>
        <dbReference type="Google" id="ProtNLM"/>
    </source>
</evidence>
<name>A0ABU3QZG6_9GAMM</name>
<organism evidence="1 2">
    <name type="scientific">Psychrosphaera aquimarina</name>
    <dbReference type="NCBI Taxonomy" id="2044854"/>
    <lineage>
        <taxon>Bacteria</taxon>
        <taxon>Pseudomonadati</taxon>
        <taxon>Pseudomonadota</taxon>
        <taxon>Gammaproteobacteria</taxon>
        <taxon>Alteromonadales</taxon>
        <taxon>Pseudoalteromonadaceae</taxon>
        <taxon>Psychrosphaera</taxon>
    </lineage>
</organism>
<evidence type="ECO:0000313" key="1">
    <source>
        <dbReference type="EMBL" id="MDU0112804.1"/>
    </source>
</evidence>
<keyword evidence="2" id="KW-1185">Reference proteome</keyword>
<accession>A0ABU3QZG6</accession>
<proteinExistence type="predicted"/>
<gene>
    <name evidence="1" type="ORF">RT723_07280</name>
</gene>
<evidence type="ECO:0000313" key="2">
    <source>
        <dbReference type="Proteomes" id="UP001257914"/>
    </source>
</evidence>